<reference evidence="1 2" key="1">
    <citation type="submission" date="2018-06" db="EMBL/GenBank/DDBJ databases">
        <title>Genomic Encyclopedia of Type Strains, Phase IV (KMG-IV): sequencing the most valuable type-strain genomes for metagenomic binning, comparative biology and taxonomic classification.</title>
        <authorList>
            <person name="Goeker M."/>
        </authorList>
    </citation>
    <scope>NUCLEOTIDE SEQUENCE [LARGE SCALE GENOMIC DNA]</scope>
    <source>
        <strain evidence="1 2">DSM 24875</strain>
    </source>
</reference>
<organism evidence="1 2">
    <name type="scientific">Roseiarcus fermentans</name>
    <dbReference type="NCBI Taxonomy" id="1473586"/>
    <lineage>
        <taxon>Bacteria</taxon>
        <taxon>Pseudomonadati</taxon>
        <taxon>Pseudomonadota</taxon>
        <taxon>Alphaproteobacteria</taxon>
        <taxon>Hyphomicrobiales</taxon>
        <taxon>Roseiarcaceae</taxon>
        <taxon>Roseiarcus</taxon>
    </lineage>
</organism>
<evidence type="ECO:0000313" key="2">
    <source>
        <dbReference type="Proteomes" id="UP000253529"/>
    </source>
</evidence>
<dbReference type="OrthoDB" id="6687756at2"/>
<accession>A0A366EQM8</accession>
<sequence length="145" mass="14920">MATTREQAIEALFATLSSAYPFGAATRRLAAPEQLATPGKPGFGLVVHHEAYHRPNLNVPPRRTLTALAVIYVATGANPNGVPDALLNPIKDAFDAALAPDNVQTGTCTLGGLVFACGIRGDVVQAPGDKTGAGLAVIPIDIVLP</sequence>
<dbReference type="RefSeq" id="WP_113892588.1">
    <property type="nucleotide sequence ID" value="NZ_QNRK01000042.1"/>
</dbReference>
<evidence type="ECO:0008006" key="3">
    <source>
        <dbReference type="Google" id="ProtNLM"/>
    </source>
</evidence>
<name>A0A366EQM8_9HYPH</name>
<keyword evidence="2" id="KW-1185">Reference proteome</keyword>
<gene>
    <name evidence="1" type="ORF">DFR50_14257</name>
</gene>
<dbReference type="EMBL" id="QNRK01000042">
    <property type="protein sequence ID" value="RBP03809.1"/>
    <property type="molecule type" value="Genomic_DNA"/>
</dbReference>
<proteinExistence type="predicted"/>
<dbReference type="Proteomes" id="UP000253529">
    <property type="component" value="Unassembled WGS sequence"/>
</dbReference>
<comment type="caution">
    <text evidence="1">The sequence shown here is derived from an EMBL/GenBank/DDBJ whole genome shotgun (WGS) entry which is preliminary data.</text>
</comment>
<dbReference type="AlphaFoldDB" id="A0A366EQM8"/>
<evidence type="ECO:0000313" key="1">
    <source>
        <dbReference type="EMBL" id="RBP03809.1"/>
    </source>
</evidence>
<protein>
    <recommendedName>
        <fullName evidence="3">Gp37 protein</fullName>
    </recommendedName>
</protein>